<sequence length="565" mass="63979">MDIQGGINSLENDYISLGRNGQNNIYEGVNRNNGVNSRKGYPFANFLFLFTVLAAIIILVKTPIKARVELSKSIIEKNLNKRANNNNNSINEHNVTEPKSKKCNTGNGQDEITLGFTNGEFNKTKLLNNKTVSNFTGEIKEKIEELGSSIKNSLENIQINSGDAIFGSHYTSQGINKRAADSNICEDKDYTKKVLKLVYELSYFALPKDIMDINKFEASDVKVFDDKLWIVCDNVWHIGKFELSLTPFSYSNKLLDMRKTTSGGNPLDIKKLLLGTNPDKEDSQLEAIVRDDYTGHFFVIRESIPHDIVGDGENKLEEGSHTLKNTSNRNDYTTGGKHYHSHIIELAVVNVNNVESYEVLETCIAEHRFEFDNKGFEGAVGLRTRSGEFYLLGLCEGNYCMGESKGEEYGNGRLILMKKVYIEPEREKNEDYNNELMILKSRCIWKSVRMINIPKEANFQDYSSIDIRGNKVAITSQEDSCLWLGEIDFGDGEFIDPEKLELLPNGKVFYFPRDHACDFKYCNIEGVSFISDNLIATVSDKMKKNSRQSPKCIHKDQSVHIFAIP</sequence>
<proteinExistence type="predicted"/>
<dbReference type="AlphaFoldDB" id="A0AAV9Y6W4"/>
<comment type="caution">
    <text evidence="3">The sequence shown here is derived from an EMBL/GenBank/DDBJ whole genome shotgun (WGS) entry which is preliminary data.</text>
</comment>
<keyword evidence="2" id="KW-0472">Membrane</keyword>
<evidence type="ECO:0000256" key="1">
    <source>
        <dbReference type="SAM" id="MobiDB-lite"/>
    </source>
</evidence>
<name>A0AAV9Y6W4_9CRYT</name>
<dbReference type="EMBL" id="JAWDEY010000007">
    <property type="protein sequence ID" value="KAK6590386.1"/>
    <property type="molecule type" value="Genomic_DNA"/>
</dbReference>
<keyword evidence="4" id="KW-1185">Reference proteome</keyword>
<evidence type="ECO:0000256" key="2">
    <source>
        <dbReference type="SAM" id="Phobius"/>
    </source>
</evidence>
<keyword evidence="2" id="KW-1133">Transmembrane helix</keyword>
<dbReference type="Proteomes" id="UP001311799">
    <property type="component" value="Unassembled WGS sequence"/>
</dbReference>
<keyword evidence="2" id="KW-0812">Transmembrane</keyword>
<organism evidence="3 4">
    <name type="scientific">Cryptosporidium xiaoi</name>
    <dbReference type="NCBI Taxonomy" id="659607"/>
    <lineage>
        <taxon>Eukaryota</taxon>
        <taxon>Sar</taxon>
        <taxon>Alveolata</taxon>
        <taxon>Apicomplexa</taxon>
        <taxon>Conoidasida</taxon>
        <taxon>Coccidia</taxon>
        <taxon>Eucoccidiorida</taxon>
        <taxon>Eimeriorina</taxon>
        <taxon>Cryptosporidiidae</taxon>
        <taxon>Cryptosporidium</taxon>
    </lineage>
</organism>
<evidence type="ECO:0000313" key="3">
    <source>
        <dbReference type="EMBL" id="KAK6590386.1"/>
    </source>
</evidence>
<feature type="compositionally biased region" description="Low complexity" evidence="1">
    <location>
        <begin position="83"/>
        <end position="93"/>
    </location>
</feature>
<accession>A0AAV9Y6W4</accession>
<reference evidence="3 4" key="1">
    <citation type="submission" date="2023-10" db="EMBL/GenBank/DDBJ databases">
        <title>Comparative genomics analysis reveals potential genetic determinants of host preference in Cryptosporidium xiaoi.</title>
        <authorList>
            <person name="Xiao L."/>
            <person name="Li J."/>
        </authorList>
    </citation>
    <scope>NUCLEOTIDE SEQUENCE [LARGE SCALE GENOMIC DNA]</scope>
    <source>
        <strain evidence="3 4">52996</strain>
    </source>
</reference>
<protein>
    <submittedName>
        <fullName evidence="3">Uncharacterized protein</fullName>
    </submittedName>
</protein>
<feature type="region of interest" description="Disordered" evidence="1">
    <location>
        <begin position="83"/>
        <end position="106"/>
    </location>
</feature>
<gene>
    <name evidence="3" type="ORF">RS030_162492</name>
</gene>
<feature type="transmembrane region" description="Helical" evidence="2">
    <location>
        <begin position="40"/>
        <end position="60"/>
    </location>
</feature>
<evidence type="ECO:0000313" key="4">
    <source>
        <dbReference type="Proteomes" id="UP001311799"/>
    </source>
</evidence>